<dbReference type="GO" id="GO:0003712">
    <property type="term" value="F:transcription coregulator activity"/>
    <property type="evidence" value="ECO:0007669"/>
    <property type="project" value="InterPro"/>
</dbReference>
<dbReference type="STRING" id="1287681.M7TR56"/>
<dbReference type="InterPro" id="IPR009332">
    <property type="entry name" value="Med22"/>
</dbReference>
<accession>M7TR56</accession>
<keyword evidence="3" id="KW-0805">Transcription regulation</keyword>
<dbReference type="KEGG" id="ela:UCREL1_487"/>
<feature type="region of interest" description="Disordered" evidence="6">
    <location>
        <begin position="190"/>
        <end position="231"/>
    </location>
</feature>
<comment type="similarity">
    <text evidence="2">Belongs to the Mediator complex subunit 22 family.</text>
</comment>
<dbReference type="GO" id="GO:0016592">
    <property type="term" value="C:mediator complex"/>
    <property type="evidence" value="ECO:0007669"/>
    <property type="project" value="InterPro"/>
</dbReference>
<feature type="compositionally biased region" description="Basic and acidic residues" evidence="6">
    <location>
        <begin position="285"/>
        <end position="299"/>
    </location>
</feature>
<dbReference type="Proteomes" id="UP000012174">
    <property type="component" value="Unassembled WGS sequence"/>
</dbReference>
<proteinExistence type="inferred from homology"/>
<name>M7TR56_EUTLA</name>
<evidence type="ECO:0000256" key="4">
    <source>
        <dbReference type="ARBA" id="ARBA00023163"/>
    </source>
</evidence>
<comment type="subcellular location">
    <subcellularLocation>
        <location evidence="1">Nucleus</location>
    </subcellularLocation>
</comment>
<evidence type="ECO:0000256" key="6">
    <source>
        <dbReference type="SAM" id="MobiDB-lite"/>
    </source>
</evidence>
<organism evidence="7 8">
    <name type="scientific">Eutypa lata (strain UCR-EL1)</name>
    <name type="common">Grapevine dieback disease fungus</name>
    <name type="synonym">Eutypa armeniacae</name>
    <dbReference type="NCBI Taxonomy" id="1287681"/>
    <lineage>
        <taxon>Eukaryota</taxon>
        <taxon>Fungi</taxon>
        <taxon>Dikarya</taxon>
        <taxon>Ascomycota</taxon>
        <taxon>Pezizomycotina</taxon>
        <taxon>Sordariomycetes</taxon>
        <taxon>Xylariomycetidae</taxon>
        <taxon>Xylariales</taxon>
        <taxon>Diatrypaceae</taxon>
        <taxon>Eutypa</taxon>
    </lineage>
</organism>
<dbReference type="AlphaFoldDB" id="M7TR56"/>
<dbReference type="eggNOG" id="ENOG502SD63">
    <property type="taxonomic scope" value="Eukaryota"/>
</dbReference>
<keyword evidence="4" id="KW-0804">Transcription</keyword>
<sequence>MASQKETNTTGTNSNDNGEGPRQKAQSGPPPTSVPLRKRTASITNADIFEKLTGTREGAPPDMWTTEEKRRLDEEQEQQDLPQAEDGSRSGSQQQQQQQDDKENGKENEEETANDEPSDILDRHNKAMATILSRFLNMVNAATDPPPQGAVIEHASLNRLAMRTETAALVNEIQGLYVLNREIKGLWLQGPLRKPGEGSAPQQANNAPQPQPQPQPQQAAGKMASETKAKMERSLEILKKLEELHVEEQVQKARAAVVAANGDGEKKGKGKEKEGEGEGEDEGDGEKKNGKDEVMGGNK</sequence>
<keyword evidence="5" id="KW-0539">Nucleus</keyword>
<feature type="compositionally biased region" description="Acidic residues" evidence="6">
    <location>
        <begin position="108"/>
        <end position="119"/>
    </location>
</feature>
<evidence type="ECO:0000256" key="1">
    <source>
        <dbReference type="ARBA" id="ARBA00004123"/>
    </source>
</evidence>
<dbReference type="EMBL" id="KB705455">
    <property type="protein sequence ID" value="EMR72466.1"/>
    <property type="molecule type" value="Genomic_DNA"/>
</dbReference>
<gene>
    <name evidence="7" type="ORF">UCREL1_487</name>
</gene>
<evidence type="ECO:0000256" key="3">
    <source>
        <dbReference type="ARBA" id="ARBA00023015"/>
    </source>
</evidence>
<feature type="compositionally biased region" description="Low complexity" evidence="6">
    <location>
        <begin position="7"/>
        <end position="20"/>
    </location>
</feature>
<evidence type="ECO:0000313" key="7">
    <source>
        <dbReference type="EMBL" id="EMR72466.1"/>
    </source>
</evidence>
<feature type="region of interest" description="Disordered" evidence="6">
    <location>
        <begin position="1"/>
        <end position="121"/>
    </location>
</feature>
<dbReference type="HOGENOM" id="CLU_930753_0_0_1"/>
<feature type="compositionally biased region" description="Basic and acidic residues" evidence="6">
    <location>
        <begin position="263"/>
        <end position="276"/>
    </location>
</feature>
<keyword evidence="8" id="KW-1185">Reference proteome</keyword>
<evidence type="ECO:0000256" key="5">
    <source>
        <dbReference type="ARBA" id="ARBA00023242"/>
    </source>
</evidence>
<reference evidence="8" key="1">
    <citation type="journal article" date="2013" name="Genome Announc.">
        <title>Draft genome sequence of the grapevine dieback fungus Eutypa lata UCR-EL1.</title>
        <authorList>
            <person name="Blanco-Ulate B."/>
            <person name="Rolshausen P.E."/>
            <person name="Cantu D."/>
        </authorList>
    </citation>
    <scope>NUCLEOTIDE SEQUENCE [LARGE SCALE GENOMIC DNA]</scope>
    <source>
        <strain evidence="8">UCR-EL1</strain>
    </source>
</reference>
<feature type="region of interest" description="Disordered" evidence="6">
    <location>
        <begin position="255"/>
        <end position="299"/>
    </location>
</feature>
<protein>
    <submittedName>
        <fullName evidence="7">Putative mediator of rna polymerase ii transcription subunit 22 protein</fullName>
    </submittedName>
</protein>
<evidence type="ECO:0000313" key="8">
    <source>
        <dbReference type="Proteomes" id="UP000012174"/>
    </source>
</evidence>
<dbReference type="Pfam" id="PF06179">
    <property type="entry name" value="Med22"/>
    <property type="match status" value="1"/>
</dbReference>
<evidence type="ECO:0000256" key="2">
    <source>
        <dbReference type="ARBA" id="ARBA00005942"/>
    </source>
</evidence>
<dbReference type="OrthoDB" id="203279at2759"/>
<dbReference type="GO" id="GO:0006357">
    <property type="term" value="P:regulation of transcription by RNA polymerase II"/>
    <property type="evidence" value="ECO:0007669"/>
    <property type="project" value="InterPro"/>
</dbReference>